<evidence type="ECO:0000313" key="1">
    <source>
        <dbReference type="EMBL" id="KAH6929921.1"/>
    </source>
</evidence>
<accession>A0ACB7S796</accession>
<dbReference type="Proteomes" id="UP000821845">
    <property type="component" value="Chromosome 5"/>
</dbReference>
<proteinExistence type="predicted"/>
<reference evidence="1" key="1">
    <citation type="submission" date="2020-05" db="EMBL/GenBank/DDBJ databases">
        <title>Large-scale comparative analyses of tick genomes elucidate their genetic diversity and vector capacities.</title>
        <authorList>
            <person name="Jia N."/>
            <person name="Wang J."/>
            <person name="Shi W."/>
            <person name="Du L."/>
            <person name="Sun Y."/>
            <person name="Zhan W."/>
            <person name="Jiang J."/>
            <person name="Wang Q."/>
            <person name="Zhang B."/>
            <person name="Ji P."/>
            <person name="Sakyi L.B."/>
            <person name="Cui X."/>
            <person name="Yuan T."/>
            <person name="Jiang B."/>
            <person name="Yang W."/>
            <person name="Lam T.T.-Y."/>
            <person name="Chang Q."/>
            <person name="Ding S."/>
            <person name="Wang X."/>
            <person name="Zhu J."/>
            <person name="Ruan X."/>
            <person name="Zhao L."/>
            <person name="Wei J."/>
            <person name="Que T."/>
            <person name="Du C."/>
            <person name="Cheng J."/>
            <person name="Dai P."/>
            <person name="Han X."/>
            <person name="Huang E."/>
            <person name="Gao Y."/>
            <person name="Liu J."/>
            <person name="Shao H."/>
            <person name="Ye R."/>
            <person name="Li L."/>
            <person name="Wei W."/>
            <person name="Wang X."/>
            <person name="Wang C."/>
            <person name="Yang T."/>
            <person name="Huo Q."/>
            <person name="Li W."/>
            <person name="Guo W."/>
            <person name="Chen H."/>
            <person name="Zhou L."/>
            <person name="Ni X."/>
            <person name="Tian J."/>
            <person name="Zhou Y."/>
            <person name="Sheng Y."/>
            <person name="Liu T."/>
            <person name="Pan Y."/>
            <person name="Xia L."/>
            <person name="Li J."/>
            <person name="Zhao F."/>
            <person name="Cao W."/>
        </authorList>
    </citation>
    <scope>NUCLEOTIDE SEQUENCE</scope>
    <source>
        <strain evidence="1">Hyas-2018</strain>
    </source>
</reference>
<sequence length="133" mass="14726">MLIATTCQLHAWNQCAIWPSADQIGTPVDYAIDGTLGHGDQQQTTGIMAGTINQPASTYSLSGHGGTAYAISSNRLLFFEQHISTKALASQILWGPRTSIREQRPTEVRSPTGALFEGRCHRKRETFHIRIFR</sequence>
<name>A0ACB7S796_HYAAI</name>
<organism evidence="1 2">
    <name type="scientific">Hyalomma asiaticum</name>
    <name type="common">Tick</name>
    <dbReference type="NCBI Taxonomy" id="266040"/>
    <lineage>
        <taxon>Eukaryota</taxon>
        <taxon>Metazoa</taxon>
        <taxon>Ecdysozoa</taxon>
        <taxon>Arthropoda</taxon>
        <taxon>Chelicerata</taxon>
        <taxon>Arachnida</taxon>
        <taxon>Acari</taxon>
        <taxon>Parasitiformes</taxon>
        <taxon>Ixodida</taxon>
        <taxon>Ixodoidea</taxon>
        <taxon>Ixodidae</taxon>
        <taxon>Hyalomminae</taxon>
        <taxon>Hyalomma</taxon>
    </lineage>
</organism>
<comment type="caution">
    <text evidence="1">The sequence shown here is derived from an EMBL/GenBank/DDBJ whole genome shotgun (WGS) entry which is preliminary data.</text>
</comment>
<keyword evidence="2" id="KW-1185">Reference proteome</keyword>
<gene>
    <name evidence="1" type="ORF">HPB50_006772</name>
</gene>
<dbReference type="EMBL" id="CM023485">
    <property type="protein sequence ID" value="KAH6929921.1"/>
    <property type="molecule type" value="Genomic_DNA"/>
</dbReference>
<evidence type="ECO:0000313" key="2">
    <source>
        <dbReference type="Proteomes" id="UP000821845"/>
    </source>
</evidence>
<protein>
    <submittedName>
        <fullName evidence="1">Uncharacterized protein</fullName>
    </submittedName>
</protein>